<evidence type="ECO:0000256" key="1">
    <source>
        <dbReference type="SAM" id="SignalP"/>
    </source>
</evidence>
<organism evidence="2 3">
    <name type="scientific">Telluria aromaticivorans</name>
    <dbReference type="NCBI Taxonomy" id="2725995"/>
    <lineage>
        <taxon>Bacteria</taxon>
        <taxon>Pseudomonadati</taxon>
        <taxon>Pseudomonadota</taxon>
        <taxon>Betaproteobacteria</taxon>
        <taxon>Burkholderiales</taxon>
        <taxon>Oxalobacteraceae</taxon>
        <taxon>Telluria group</taxon>
        <taxon>Telluria</taxon>
    </lineage>
</organism>
<name>A0A7Y2P328_9BURK</name>
<reference evidence="2 3" key="1">
    <citation type="submission" date="2020-04" db="EMBL/GenBank/DDBJ databases">
        <title>Massilia sp. nov., a cold adapted bacteria isolated from Arctic soil.</title>
        <authorList>
            <person name="Son J."/>
            <person name="Ka J.-O."/>
        </authorList>
    </citation>
    <scope>NUCLEOTIDE SEQUENCE [LARGE SCALE GENOMIC DNA]</scope>
    <source>
        <strain evidence="2 3">ML15P13</strain>
    </source>
</reference>
<feature type="chain" id="PRO_5030866840" evidence="1">
    <location>
        <begin position="20"/>
        <end position="144"/>
    </location>
</feature>
<evidence type="ECO:0000313" key="3">
    <source>
        <dbReference type="Proteomes" id="UP000533905"/>
    </source>
</evidence>
<keyword evidence="3" id="KW-1185">Reference proteome</keyword>
<evidence type="ECO:0000313" key="2">
    <source>
        <dbReference type="EMBL" id="NNG25559.1"/>
    </source>
</evidence>
<dbReference type="Proteomes" id="UP000533905">
    <property type="component" value="Unassembled WGS sequence"/>
</dbReference>
<gene>
    <name evidence="2" type="ORF">HGB41_21485</name>
</gene>
<sequence>MKTIAFAAVVVALSGAAIAQDLPPPGQVRITPPAERIVLPPLRHNVWQEEFDGIKGSYTLSNGQSMQLSMWGNRMYASVGSIGRVQLVAVTPYVFVTRDEQMRIAIEDPTTSSSNRINATLTMAANMLSSTALPGEFVTLMAQR</sequence>
<feature type="signal peptide" evidence="1">
    <location>
        <begin position="1"/>
        <end position="19"/>
    </location>
</feature>
<accession>A0A7Y2P328</accession>
<proteinExistence type="predicted"/>
<keyword evidence="1" id="KW-0732">Signal</keyword>
<dbReference type="RefSeq" id="WP_171088338.1">
    <property type="nucleotide sequence ID" value="NZ_JABAIV010000011.1"/>
</dbReference>
<comment type="caution">
    <text evidence="2">The sequence shown here is derived from an EMBL/GenBank/DDBJ whole genome shotgun (WGS) entry which is preliminary data.</text>
</comment>
<protein>
    <submittedName>
        <fullName evidence="2">Uncharacterized protein</fullName>
    </submittedName>
</protein>
<dbReference type="AlphaFoldDB" id="A0A7Y2P328"/>
<dbReference type="EMBL" id="JABAIV010000011">
    <property type="protein sequence ID" value="NNG25559.1"/>
    <property type="molecule type" value="Genomic_DNA"/>
</dbReference>